<evidence type="ECO:0000313" key="7">
    <source>
        <dbReference type="Proteomes" id="UP000470772"/>
    </source>
</evidence>
<dbReference type="EC" id="2.7.7.6" evidence="4"/>
<sequence length="91" mass="10391">MDVKVLKKSENYLELEVQGEEHTLGNLMAGMLQRVKGVTFASYYKPHPLIDKIVIKVMTDGSLTPEDALKQAINLGKEYSRKYMEEMKSLK</sequence>
<keyword evidence="4 6" id="KW-0548">Nucleotidyltransferase</keyword>
<dbReference type="InterPro" id="IPR022905">
    <property type="entry name" value="Rpo11-like"/>
</dbReference>
<dbReference type="GO" id="GO:0005737">
    <property type="term" value="C:cytoplasm"/>
    <property type="evidence" value="ECO:0007669"/>
    <property type="project" value="UniProtKB-SubCell"/>
</dbReference>
<dbReference type="OrthoDB" id="24205at2157"/>
<comment type="catalytic activity">
    <reaction evidence="4">
        <text>RNA(n) + a ribonucleoside 5'-triphosphate = RNA(n+1) + diphosphate</text>
        <dbReference type="Rhea" id="RHEA:21248"/>
        <dbReference type="Rhea" id="RHEA-COMP:14527"/>
        <dbReference type="Rhea" id="RHEA-COMP:17342"/>
        <dbReference type="ChEBI" id="CHEBI:33019"/>
        <dbReference type="ChEBI" id="CHEBI:61557"/>
        <dbReference type="ChEBI" id="CHEBI:140395"/>
        <dbReference type="EC" id="2.7.7.6"/>
    </reaction>
</comment>
<dbReference type="InterPro" id="IPR009025">
    <property type="entry name" value="RBP11-like_dimer"/>
</dbReference>
<comment type="similarity">
    <text evidence="3 4">Belongs to the archaeal Rpo11/eukaryotic RPB11/RPC19 RNA polymerase subunit family.</text>
</comment>
<evidence type="ECO:0000313" key="6">
    <source>
        <dbReference type="EMBL" id="MUN28334.1"/>
    </source>
</evidence>
<dbReference type="GO" id="GO:0046983">
    <property type="term" value="F:protein dimerization activity"/>
    <property type="evidence" value="ECO:0007669"/>
    <property type="project" value="InterPro"/>
</dbReference>
<dbReference type="RefSeq" id="WP_054838124.1">
    <property type="nucleotide sequence ID" value="NZ_BBBY01000005.1"/>
</dbReference>
<keyword evidence="2 4" id="KW-0804">Transcription</keyword>
<dbReference type="GO" id="GO:0006351">
    <property type="term" value="P:DNA-templated transcription"/>
    <property type="evidence" value="ECO:0007669"/>
    <property type="project" value="UniProtKB-UniRule"/>
</dbReference>
<evidence type="ECO:0000256" key="4">
    <source>
        <dbReference type="HAMAP-Rule" id="MF_00261"/>
    </source>
</evidence>
<dbReference type="PANTHER" id="PTHR13946">
    <property type="entry name" value="DNA-DIRECTED RNA POLYMERASE I,II,III"/>
    <property type="match status" value="1"/>
</dbReference>
<comment type="caution">
    <text evidence="6">The sequence shown here is derived from an EMBL/GenBank/DDBJ whole genome shotgun (WGS) entry which is preliminary data.</text>
</comment>
<name>A0A6A9QI22_SULME</name>
<keyword evidence="4 6" id="KW-0808">Transferase</keyword>
<dbReference type="AlphaFoldDB" id="A0A6A9QI22"/>
<organism evidence="6 7">
    <name type="scientific">Sulfuracidifex metallicus DSM 6482 = JCM 9184</name>
    <dbReference type="NCBI Taxonomy" id="523847"/>
    <lineage>
        <taxon>Archaea</taxon>
        <taxon>Thermoproteota</taxon>
        <taxon>Thermoprotei</taxon>
        <taxon>Sulfolobales</taxon>
        <taxon>Sulfolobaceae</taxon>
        <taxon>Sulfuracidifex</taxon>
    </lineage>
</organism>
<feature type="domain" description="DNA-directed RNA polymerase RBP11-like dimerisation" evidence="5">
    <location>
        <begin position="13"/>
        <end position="74"/>
    </location>
</feature>
<comment type="subunit">
    <text evidence="4">Part of the RNA polymerase complex.</text>
</comment>
<dbReference type="EMBL" id="WGGD01000005">
    <property type="protein sequence ID" value="MUN28334.1"/>
    <property type="molecule type" value="Genomic_DNA"/>
</dbReference>
<dbReference type="Gene3D" id="3.30.1360.10">
    <property type="entry name" value="RNA polymerase, RBP11-like subunit"/>
    <property type="match status" value="1"/>
</dbReference>
<dbReference type="PANTHER" id="PTHR13946:SF28">
    <property type="entry name" value="DNA-DIRECTED RNA POLYMERASES I AND III SUBUNIT RPAC2"/>
    <property type="match status" value="1"/>
</dbReference>
<keyword evidence="4" id="KW-0963">Cytoplasm</keyword>
<dbReference type="NCBIfam" id="NF002233">
    <property type="entry name" value="PRK01146.1-1"/>
    <property type="match status" value="1"/>
</dbReference>
<dbReference type="Pfam" id="PF13656">
    <property type="entry name" value="RNA_pol_L_2"/>
    <property type="match status" value="1"/>
</dbReference>
<protein>
    <recommendedName>
        <fullName evidence="4">DNA-directed RNA polymerase subunit Rpo11</fullName>
        <ecNumber evidence="4">2.7.7.6</ecNumber>
    </recommendedName>
    <alternativeName>
        <fullName evidence="4">DNA-directed RNA polymerase subunit L</fullName>
    </alternativeName>
</protein>
<evidence type="ECO:0000256" key="2">
    <source>
        <dbReference type="ARBA" id="ARBA00023163"/>
    </source>
</evidence>
<keyword evidence="7" id="KW-1185">Reference proteome</keyword>
<reference evidence="6 7" key="1">
    <citation type="submission" date="2019-10" db="EMBL/GenBank/DDBJ databases">
        <title>Sequencing and Assembly of Multiple Reported Metal-Biooxidizing Members of the Extremely Thermoacidophilic Archaeal Family Sulfolobaceae.</title>
        <authorList>
            <person name="Counts J.A."/>
            <person name="Kelly R.M."/>
        </authorList>
    </citation>
    <scope>NUCLEOTIDE SEQUENCE [LARGE SCALE GENOMIC DNA]</scope>
    <source>
        <strain evidence="6 7">DSM 6482</strain>
    </source>
</reference>
<evidence type="ECO:0000256" key="3">
    <source>
        <dbReference type="ARBA" id="ARBA00025751"/>
    </source>
</evidence>
<keyword evidence="1 4" id="KW-0240">DNA-directed RNA polymerase</keyword>
<dbReference type="GO" id="GO:0003899">
    <property type="term" value="F:DNA-directed RNA polymerase activity"/>
    <property type="evidence" value="ECO:0007669"/>
    <property type="project" value="UniProtKB-UniRule"/>
</dbReference>
<dbReference type="Proteomes" id="UP000470772">
    <property type="component" value="Unassembled WGS sequence"/>
</dbReference>
<evidence type="ECO:0000259" key="5">
    <source>
        <dbReference type="Pfam" id="PF13656"/>
    </source>
</evidence>
<dbReference type="GO" id="GO:0000428">
    <property type="term" value="C:DNA-directed RNA polymerase complex"/>
    <property type="evidence" value="ECO:0007669"/>
    <property type="project" value="UniProtKB-KW"/>
</dbReference>
<gene>
    <name evidence="4" type="primary">rpo11</name>
    <name evidence="4" type="synonym">rpoL</name>
    <name evidence="6" type="ORF">GC250_02375</name>
</gene>
<dbReference type="HAMAP" id="MF_00261">
    <property type="entry name" value="RNApol_arch_Rpo11"/>
    <property type="match status" value="1"/>
</dbReference>
<comment type="function">
    <text evidence="4">DNA-dependent RNA polymerase (RNAP) catalyzes the transcription of DNA into RNA using the four ribonucleoside triphosphates as substrates.</text>
</comment>
<evidence type="ECO:0000256" key="1">
    <source>
        <dbReference type="ARBA" id="ARBA00022478"/>
    </source>
</evidence>
<accession>A0A6A9QI22</accession>
<dbReference type="InterPro" id="IPR036603">
    <property type="entry name" value="RBP11-like"/>
</dbReference>
<comment type="subcellular location">
    <subcellularLocation>
        <location evidence="4">Cytoplasm</location>
    </subcellularLocation>
</comment>
<dbReference type="SUPFAM" id="SSF55257">
    <property type="entry name" value="RBP11-like subunits of RNA polymerase"/>
    <property type="match status" value="1"/>
</dbReference>
<proteinExistence type="inferred from homology"/>